<comment type="caution">
    <text evidence="2">The sequence shown here is derived from an EMBL/GenBank/DDBJ whole genome shotgun (WGS) entry which is preliminary data.</text>
</comment>
<dbReference type="AlphaFoldDB" id="A0A3R6W2K4"/>
<evidence type="ECO:0000313" key="3">
    <source>
        <dbReference type="Proteomes" id="UP000283543"/>
    </source>
</evidence>
<accession>A0A3R6W2K4</accession>
<organism evidence="2 3">
    <name type="scientific">Aphanomyces astaci</name>
    <name type="common">Crayfish plague agent</name>
    <dbReference type="NCBI Taxonomy" id="112090"/>
    <lineage>
        <taxon>Eukaryota</taxon>
        <taxon>Sar</taxon>
        <taxon>Stramenopiles</taxon>
        <taxon>Oomycota</taxon>
        <taxon>Saprolegniomycetes</taxon>
        <taxon>Saprolegniales</taxon>
        <taxon>Verrucalvaceae</taxon>
        <taxon>Aphanomyces</taxon>
    </lineage>
</organism>
<dbReference type="VEuPathDB" id="FungiDB:H257_09219"/>
<feature type="compositionally biased region" description="Pro residues" evidence="1">
    <location>
        <begin position="12"/>
        <end position="26"/>
    </location>
</feature>
<name>A0A3R6W2K4_APHAT</name>
<dbReference type="EMBL" id="QUTB01006288">
    <property type="protein sequence ID" value="RHY50723.1"/>
    <property type="molecule type" value="Genomic_DNA"/>
</dbReference>
<dbReference type="Proteomes" id="UP000283543">
    <property type="component" value="Unassembled WGS sequence"/>
</dbReference>
<sequence>MLAPEPSLLAPPTSPSPLPSPPSPPPTCRFKKCTRPLLPNSDKCLFHKNRPHCSSAGCNNQVVSKNLCARHGGKKICHVEGCTANTRGRKFCLEHGGVVPKRFCSVDGCEKQAHSYQKCVRHGGGRYCKAIGCSFHARSGGLCRFHRSGTPAASTKSHESPSSSSSDDDGGSPDKSTRSFLLAPAELSTHHEHNLALLNALKAHFLPRDKPDVPRPQVELMPRPSPLSMLASLRVPYPPPRDTPNDPVEPLGAGSGGCATPTRLPSSPTEVAHPVDGAAAATAAIAGSSSSSTTSVLQDHTLMSMANLVHAMTTSSSSSSSSLLPKFRSSLYSLPRCKFNSCGNPIFAGSDKCAFHKNRTNCSFPKCTNQVVARNLCVRHGGRRLCQFEDCTAHRRGKQFCLKHGGEVPKRFCTVEGCDKQAHSYQKCVRHGGGRYCQSPGCSFHARTGGFCRNHATGEAAAADGNDDDDDDEEEKKAKPVDGLLMLQMCATGAVDGL</sequence>
<feature type="compositionally biased region" description="Low complexity" evidence="1">
    <location>
        <begin position="1"/>
        <end position="11"/>
    </location>
</feature>
<feature type="region of interest" description="Disordered" evidence="1">
    <location>
        <begin position="1"/>
        <end position="26"/>
    </location>
</feature>
<gene>
    <name evidence="2" type="ORF">DYB34_011324</name>
</gene>
<dbReference type="PANTHER" id="PTHR31827">
    <property type="entry name" value="EMB|CAB89363.1"/>
    <property type="match status" value="1"/>
</dbReference>
<protein>
    <submittedName>
        <fullName evidence="2">Uncharacterized protein</fullName>
    </submittedName>
</protein>
<dbReference type="PANTHER" id="PTHR31827:SF1">
    <property type="entry name" value="EMB|CAB89363.1"/>
    <property type="match status" value="1"/>
</dbReference>
<evidence type="ECO:0000256" key="1">
    <source>
        <dbReference type="SAM" id="MobiDB-lite"/>
    </source>
</evidence>
<proteinExistence type="predicted"/>
<evidence type="ECO:0000313" key="2">
    <source>
        <dbReference type="EMBL" id="RHY50723.1"/>
    </source>
</evidence>
<reference evidence="2 3" key="1">
    <citation type="submission" date="2018-08" db="EMBL/GenBank/DDBJ databases">
        <title>Aphanomyces genome sequencing and annotation.</title>
        <authorList>
            <person name="Minardi D."/>
            <person name="Oidtmann B."/>
            <person name="Van Der Giezen M."/>
            <person name="Studholme D.J."/>
        </authorList>
    </citation>
    <scope>NUCLEOTIDE SEQUENCE [LARGE SCALE GENOMIC DNA]</scope>
    <source>
        <strain evidence="2 3">Si</strain>
    </source>
</reference>
<feature type="region of interest" description="Disordered" evidence="1">
    <location>
        <begin position="149"/>
        <end position="178"/>
    </location>
</feature>
<feature type="region of interest" description="Disordered" evidence="1">
    <location>
        <begin position="238"/>
        <end position="270"/>
    </location>
</feature>